<proteinExistence type="inferred from homology"/>
<evidence type="ECO:0000313" key="21">
    <source>
        <dbReference type="Proteomes" id="UP001266995"/>
    </source>
</evidence>
<protein>
    <submittedName>
        <fullName evidence="20">Carbamoyl-phosphate synthase (Glutamine-hydrolyzing) large subunit</fullName>
        <ecNumber evidence="20">6.3.5.5</ecNumber>
    </submittedName>
</protein>
<dbReference type="NCBIfam" id="TIGR01369">
    <property type="entry name" value="CPSaseII_lrg"/>
    <property type="match status" value="1"/>
</dbReference>
<dbReference type="InterPro" id="IPR036897">
    <property type="entry name" value="CarbamoylP_synth_lsu_oligo_sf"/>
</dbReference>
<dbReference type="Pfam" id="PF02787">
    <property type="entry name" value="CPSase_L_D3"/>
    <property type="match status" value="1"/>
</dbReference>
<dbReference type="FunFam" id="1.10.1030.10:FF:000002">
    <property type="entry name" value="Carbamoyl-phosphate synthase large chain"/>
    <property type="match status" value="1"/>
</dbReference>
<comment type="similarity">
    <text evidence="4">Belongs to the CarB family.</text>
</comment>
<dbReference type="GO" id="GO:0046872">
    <property type="term" value="F:metal ion binding"/>
    <property type="evidence" value="ECO:0007669"/>
    <property type="project" value="UniProtKB-KW"/>
</dbReference>
<feature type="domain" description="MGS-like" evidence="19">
    <location>
        <begin position="939"/>
        <end position="1077"/>
    </location>
</feature>
<dbReference type="NCBIfam" id="NF003671">
    <property type="entry name" value="PRK05294.1"/>
    <property type="match status" value="1"/>
</dbReference>
<keyword evidence="9" id="KW-0677">Repeat</keyword>
<evidence type="ECO:0000256" key="2">
    <source>
        <dbReference type="ARBA" id="ARBA00001947"/>
    </source>
</evidence>
<dbReference type="InterPro" id="IPR036914">
    <property type="entry name" value="MGS-like_dom_sf"/>
</dbReference>
<evidence type="ECO:0000256" key="14">
    <source>
        <dbReference type="ARBA" id="ARBA00023211"/>
    </source>
</evidence>
<keyword evidence="7" id="KW-0028">Amino-acid biosynthesis</keyword>
<dbReference type="Gene3D" id="1.10.1030.10">
    <property type="entry name" value="Carbamoyl-phosphate synthetase, large subunit oligomerisation domain"/>
    <property type="match status" value="1"/>
</dbReference>
<evidence type="ECO:0000256" key="6">
    <source>
        <dbReference type="ARBA" id="ARBA00022598"/>
    </source>
</evidence>
<dbReference type="EC" id="6.3.5.5" evidence="20"/>
<keyword evidence="13" id="KW-0665">Pyrimidine biosynthesis</keyword>
<dbReference type="GO" id="GO:0006221">
    <property type="term" value="P:pyrimidine nucleotide biosynthetic process"/>
    <property type="evidence" value="ECO:0007669"/>
    <property type="project" value="UniProtKB-KW"/>
</dbReference>
<dbReference type="InterPro" id="IPR016185">
    <property type="entry name" value="PreATP-grasp_dom_sf"/>
</dbReference>
<dbReference type="GO" id="GO:0004087">
    <property type="term" value="F:carbamoyl-phosphate synthase (ammonia) activity"/>
    <property type="evidence" value="ECO:0007669"/>
    <property type="project" value="UniProtKB-EC"/>
</dbReference>
<comment type="pathway">
    <text evidence="3">Amino-acid biosynthesis; L-arginine biosynthesis.</text>
</comment>
<dbReference type="Gene3D" id="3.30.1490.20">
    <property type="entry name" value="ATP-grasp fold, A domain"/>
    <property type="match status" value="1"/>
</dbReference>
<dbReference type="InterPro" id="IPR005479">
    <property type="entry name" value="CPAse_ATP-bd"/>
</dbReference>
<comment type="cofactor">
    <cofactor evidence="1">
        <name>Mn(2+)</name>
        <dbReference type="ChEBI" id="CHEBI:29035"/>
    </cofactor>
</comment>
<comment type="cofactor">
    <cofactor evidence="2">
        <name>Zn(2+)</name>
        <dbReference type="ChEBI" id="CHEBI:29105"/>
    </cofactor>
</comment>
<dbReference type="AlphaFoldDB" id="A0AAW8VIX2"/>
<keyword evidence="6 20" id="KW-0436">Ligase</keyword>
<comment type="caution">
    <text evidence="20">The sequence shown here is derived from an EMBL/GenBank/DDBJ whole genome shotgun (WGS) entry which is preliminary data.</text>
</comment>
<dbReference type="RefSeq" id="WP_195739364.1">
    <property type="nucleotide sequence ID" value="NZ_JADMQL010000021.1"/>
</dbReference>
<dbReference type="PROSITE" id="PS00866">
    <property type="entry name" value="CPSASE_1"/>
    <property type="match status" value="2"/>
</dbReference>
<organism evidence="20 21">
    <name type="scientific">Bacteroides cellulosilyticus</name>
    <dbReference type="NCBI Taxonomy" id="246787"/>
    <lineage>
        <taxon>Bacteria</taxon>
        <taxon>Pseudomonadati</taxon>
        <taxon>Bacteroidota</taxon>
        <taxon>Bacteroidia</taxon>
        <taxon>Bacteroidales</taxon>
        <taxon>Bacteroidaceae</taxon>
        <taxon>Bacteroides</taxon>
    </lineage>
</organism>
<keyword evidence="14" id="KW-0464">Manganese</keyword>
<dbReference type="FunFam" id="3.30.1490.20:FF:000001">
    <property type="entry name" value="Carbamoyl-phosphate synthase large chain"/>
    <property type="match status" value="1"/>
</dbReference>
<accession>A0AAW8VIX2</accession>
<dbReference type="InterPro" id="IPR013815">
    <property type="entry name" value="ATP_grasp_subdomain_1"/>
</dbReference>
<evidence type="ECO:0000256" key="8">
    <source>
        <dbReference type="ARBA" id="ARBA00022723"/>
    </source>
</evidence>
<dbReference type="InterPro" id="IPR006275">
    <property type="entry name" value="CPSase_lsu"/>
</dbReference>
<dbReference type="SUPFAM" id="SSF52440">
    <property type="entry name" value="PreATP-grasp domain"/>
    <property type="match status" value="2"/>
</dbReference>
<evidence type="ECO:0000256" key="11">
    <source>
        <dbReference type="ARBA" id="ARBA00022840"/>
    </source>
</evidence>
<evidence type="ECO:0000256" key="16">
    <source>
        <dbReference type="ARBA" id="ARBA00048816"/>
    </source>
</evidence>
<dbReference type="InterPro" id="IPR011607">
    <property type="entry name" value="MGS-like_dom"/>
</dbReference>
<dbReference type="Gene3D" id="3.40.50.20">
    <property type="match status" value="2"/>
</dbReference>
<keyword evidence="10 17" id="KW-0547">Nucleotide-binding</keyword>
<dbReference type="Proteomes" id="UP001266995">
    <property type="component" value="Unassembled WGS sequence"/>
</dbReference>
<evidence type="ECO:0000256" key="10">
    <source>
        <dbReference type="ARBA" id="ARBA00022741"/>
    </source>
</evidence>
<dbReference type="Gene3D" id="3.30.470.20">
    <property type="entry name" value="ATP-grasp fold, B domain"/>
    <property type="match status" value="2"/>
</dbReference>
<evidence type="ECO:0000256" key="7">
    <source>
        <dbReference type="ARBA" id="ARBA00022605"/>
    </source>
</evidence>
<dbReference type="NCBIfam" id="NF009455">
    <property type="entry name" value="PRK12815.1"/>
    <property type="match status" value="1"/>
</dbReference>
<keyword evidence="8" id="KW-0479">Metal-binding</keyword>
<dbReference type="FunFam" id="3.40.50.20:FF:000002">
    <property type="entry name" value="Carbamoyl-phosphate synthase large chain"/>
    <property type="match status" value="1"/>
</dbReference>
<gene>
    <name evidence="20" type="primary">carB</name>
    <name evidence="20" type="ORF">RO785_14570</name>
</gene>
<dbReference type="InterPro" id="IPR005480">
    <property type="entry name" value="CPSase_lsu_oligo"/>
</dbReference>
<evidence type="ECO:0000256" key="13">
    <source>
        <dbReference type="ARBA" id="ARBA00022975"/>
    </source>
</evidence>
<dbReference type="GO" id="GO:0005524">
    <property type="term" value="F:ATP binding"/>
    <property type="evidence" value="ECO:0007669"/>
    <property type="project" value="UniProtKB-UniRule"/>
</dbReference>
<evidence type="ECO:0000256" key="1">
    <source>
        <dbReference type="ARBA" id="ARBA00001936"/>
    </source>
</evidence>
<evidence type="ECO:0000256" key="3">
    <source>
        <dbReference type="ARBA" id="ARBA00004730"/>
    </source>
</evidence>
<dbReference type="Pfam" id="PF02142">
    <property type="entry name" value="MGS"/>
    <property type="match status" value="1"/>
</dbReference>
<dbReference type="InterPro" id="IPR058047">
    <property type="entry name" value="CPSase_preATP-grasp"/>
</dbReference>
<evidence type="ECO:0000256" key="5">
    <source>
        <dbReference type="ARBA" id="ARBA00022571"/>
    </source>
</evidence>
<dbReference type="SUPFAM" id="SSF56059">
    <property type="entry name" value="Glutathione synthetase ATP-binding domain-like"/>
    <property type="match status" value="2"/>
</dbReference>
<evidence type="ECO:0000256" key="15">
    <source>
        <dbReference type="ARBA" id="ARBA00047359"/>
    </source>
</evidence>
<comment type="catalytic activity">
    <reaction evidence="15">
        <text>hydrogencarbonate + NH4(+) + 2 ATP = carbamoyl phosphate + 2 ADP + phosphate + 2 H(+)</text>
        <dbReference type="Rhea" id="RHEA:18029"/>
        <dbReference type="ChEBI" id="CHEBI:15378"/>
        <dbReference type="ChEBI" id="CHEBI:17544"/>
        <dbReference type="ChEBI" id="CHEBI:28938"/>
        <dbReference type="ChEBI" id="CHEBI:30616"/>
        <dbReference type="ChEBI" id="CHEBI:43474"/>
        <dbReference type="ChEBI" id="CHEBI:58228"/>
        <dbReference type="ChEBI" id="CHEBI:456216"/>
        <dbReference type="EC" id="6.3.4.16"/>
    </reaction>
</comment>
<keyword evidence="5" id="KW-0055">Arginine biosynthesis</keyword>
<feature type="domain" description="ATP-grasp" evidence="18">
    <location>
        <begin position="682"/>
        <end position="873"/>
    </location>
</feature>
<dbReference type="InterPro" id="IPR011761">
    <property type="entry name" value="ATP-grasp"/>
</dbReference>
<dbReference type="Pfam" id="PF02786">
    <property type="entry name" value="CPSase_L_D2"/>
    <property type="match status" value="2"/>
</dbReference>
<dbReference type="Gene3D" id="3.40.50.1380">
    <property type="entry name" value="Methylglyoxal synthase-like domain"/>
    <property type="match status" value="1"/>
</dbReference>
<dbReference type="FunFam" id="3.30.470.20:FF:000001">
    <property type="entry name" value="Carbamoyl-phosphate synthase large chain"/>
    <property type="match status" value="1"/>
</dbReference>
<dbReference type="PANTHER" id="PTHR11405">
    <property type="entry name" value="CARBAMOYLTRANSFERASE FAMILY MEMBER"/>
    <property type="match status" value="1"/>
</dbReference>
<keyword evidence="11 17" id="KW-0067">ATP-binding</keyword>
<evidence type="ECO:0000256" key="9">
    <source>
        <dbReference type="ARBA" id="ARBA00022737"/>
    </source>
</evidence>
<evidence type="ECO:0000256" key="12">
    <source>
        <dbReference type="ARBA" id="ARBA00022842"/>
    </source>
</evidence>
<dbReference type="GO" id="GO:0006541">
    <property type="term" value="P:glutamine metabolic process"/>
    <property type="evidence" value="ECO:0007669"/>
    <property type="project" value="TreeGrafter"/>
</dbReference>
<evidence type="ECO:0000256" key="4">
    <source>
        <dbReference type="ARBA" id="ARBA00009799"/>
    </source>
</evidence>
<dbReference type="PANTHER" id="PTHR11405:SF53">
    <property type="entry name" value="CARBAMOYL-PHOSPHATE SYNTHASE [AMMONIA], MITOCHONDRIAL"/>
    <property type="match status" value="1"/>
</dbReference>
<dbReference type="FunFam" id="3.30.470.20:FF:000004">
    <property type="entry name" value="Carbamoyl-phosphate synthase (glutamine-hydrolyzing)"/>
    <property type="match status" value="1"/>
</dbReference>
<name>A0AAW8VIX2_9BACE</name>
<dbReference type="PROSITE" id="PS50975">
    <property type="entry name" value="ATP_GRASP"/>
    <property type="match status" value="2"/>
</dbReference>
<dbReference type="PROSITE" id="PS00867">
    <property type="entry name" value="CPSASE_2"/>
    <property type="match status" value="2"/>
</dbReference>
<dbReference type="PROSITE" id="PS51855">
    <property type="entry name" value="MGS"/>
    <property type="match status" value="1"/>
</dbReference>
<dbReference type="SUPFAM" id="SSF52335">
    <property type="entry name" value="Methylglyoxal synthase-like"/>
    <property type="match status" value="1"/>
</dbReference>
<comment type="catalytic activity">
    <reaction evidence="16">
        <text>hydrogencarbonate + L-glutamine + 2 ATP + H2O = carbamoyl phosphate + L-glutamate + 2 ADP + phosphate + 2 H(+)</text>
        <dbReference type="Rhea" id="RHEA:18633"/>
        <dbReference type="ChEBI" id="CHEBI:15377"/>
        <dbReference type="ChEBI" id="CHEBI:15378"/>
        <dbReference type="ChEBI" id="CHEBI:17544"/>
        <dbReference type="ChEBI" id="CHEBI:29985"/>
        <dbReference type="ChEBI" id="CHEBI:30616"/>
        <dbReference type="ChEBI" id="CHEBI:43474"/>
        <dbReference type="ChEBI" id="CHEBI:58228"/>
        <dbReference type="ChEBI" id="CHEBI:58359"/>
        <dbReference type="ChEBI" id="CHEBI:456216"/>
        <dbReference type="EC" id="6.3.5.5"/>
    </reaction>
</comment>
<dbReference type="SMART" id="SM00851">
    <property type="entry name" value="MGS"/>
    <property type="match status" value="1"/>
</dbReference>
<dbReference type="SUPFAM" id="SSF48108">
    <property type="entry name" value="Carbamoyl phosphate synthetase, large subunit connection domain"/>
    <property type="match status" value="1"/>
</dbReference>
<evidence type="ECO:0000259" key="18">
    <source>
        <dbReference type="PROSITE" id="PS50975"/>
    </source>
</evidence>
<reference evidence="20" key="1">
    <citation type="submission" date="2023-08" db="EMBL/GenBank/DDBJ databases">
        <title>Reintroducing virulent viruses to syntetic microbiomes.</title>
        <authorList>
            <person name="Wilde J."/>
            <person name="Boyes R."/>
            <person name="Robinson A.V."/>
            <person name="Daisley B.A."/>
            <person name="Allen-Vercoe E."/>
        </authorList>
    </citation>
    <scope>NUCLEOTIDE SEQUENCE</scope>
    <source>
        <strain evidence="20">225I_12FAA</strain>
    </source>
</reference>
<sequence length="1077" mass="119944">MKENNIKKVLLLGSGALKIGEAGEFDYSGSQALKALKEEGIYTVLINPNIATVQTSEGVADQIYFLPVTPYFVEKVIEKERPDGVMLAFGGQTALNCGVALYKDGVFEKYGVKVLGTPVQAIIDTEDREIFVHKLNEINVKTIKSEAVENAIDARRAAAELGYPVIVRAAYALGGLGSGFCDNEEELDVLVEKAFSFSPQVLVEKSLRGWKEVEYEVVRDRFDNCITVCNMENFDPLGIHTGESIVIAPSQTLSNSDYHKLRELAIRIIRHIGIVGECNVQYAYDPESEDYRVIEVNARLSRSSALASKATGYPLAFVAAKLGLGYGLFDLKNSVTKTTSAFFEPALDYVVCKIPRWDLGKFHGVDKELGSSMKSVGEVMAIGRTFEEAIQKGLRMIGQGMHGFVENKELVISDIDKALREPTDKRIFVISKAFRAGYTVDQVHELTKIDKWFLEKLMNIMNTSKELEQWSKNHKQIADLPLELLKKAKVQGFSDFQIARAIGYEGDMEDGILYVRNHRKSVGIVPVVKQIDTLAAEYPAQTNYLYLTYSGIANDVHYLGDRRSIVVLGSGAYRIGSSVEFDWCGVQALNTIRKEGYRSVMINYNPETVSTDYDMCDRLYFDELTFERVMDILELENPHGVIVSTGGQIPNNLALRLDAQKVPILGTSAKSIDNAEDREKFSAMLDRIGVDQPRWRELTSMDDINEFVKEVGFPVLVRPSYVLSGAAMNVCSNQEELERFLQLAANVSKKHPVVVSQFIEHAKEVEMDAVAQNGEIVAYAISEHIEFAGVHSGDATIQFPPQKLYVETVRRIKRISREIARELNISGPFNIQYLARENDIKVIECNLRASRSFPFVSKVLKINLIELATKVMLGLPVEKPNKNLFELDYVGIKASQFSFNRLQKADPVLGVDMASTGEVGCIGSDTSCAVLKAMLSVGYRIPKKNILLSTGTPKQKVEMLSAARLLQQKGYKLFATGGTSKFLTENGVENTQVYWPSETNQQPQALDMLHKKEIDMVVNIPKNLTAGELSNGYKIRRAAIDLNVPLITNARLASAFINAFCTMTLDDLAIKSWAEYK</sequence>
<dbReference type="SMART" id="SM01096">
    <property type="entry name" value="CPSase_L_D3"/>
    <property type="match status" value="1"/>
</dbReference>
<dbReference type="GO" id="GO:0005737">
    <property type="term" value="C:cytoplasm"/>
    <property type="evidence" value="ECO:0007669"/>
    <property type="project" value="TreeGrafter"/>
</dbReference>
<evidence type="ECO:0000259" key="19">
    <source>
        <dbReference type="PROSITE" id="PS51855"/>
    </source>
</evidence>
<evidence type="ECO:0000313" key="20">
    <source>
        <dbReference type="EMBL" id="MDT4512194.1"/>
    </source>
</evidence>
<feature type="domain" description="ATP-grasp" evidence="18">
    <location>
        <begin position="132"/>
        <end position="324"/>
    </location>
</feature>
<keyword evidence="12" id="KW-0460">Magnesium</keyword>
<dbReference type="Pfam" id="PF25596">
    <property type="entry name" value="CPSase_L_D1"/>
    <property type="match status" value="2"/>
</dbReference>
<dbReference type="FunFam" id="3.40.50.20:FF:000001">
    <property type="entry name" value="Carbamoyl-phosphate synthase large chain"/>
    <property type="match status" value="1"/>
</dbReference>
<evidence type="ECO:0000256" key="17">
    <source>
        <dbReference type="PROSITE-ProRule" id="PRU00409"/>
    </source>
</evidence>
<dbReference type="CDD" id="cd01423">
    <property type="entry name" value="MGS_CPS_I_III"/>
    <property type="match status" value="1"/>
</dbReference>
<dbReference type="EMBL" id="JAVSNH010000001">
    <property type="protein sequence ID" value="MDT4512194.1"/>
    <property type="molecule type" value="Genomic_DNA"/>
</dbReference>
<dbReference type="InterPro" id="IPR005483">
    <property type="entry name" value="CPSase_dom"/>
</dbReference>
<dbReference type="GO" id="GO:0004088">
    <property type="term" value="F:carbamoyl-phosphate synthase (glutamine-hydrolyzing) activity"/>
    <property type="evidence" value="ECO:0007669"/>
    <property type="project" value="UniProtKB-EC"/>
</dbReference>
<dbReference type="GO" id="GO:0006526">
    <property type="term" value="P:L-arginine biosynthetic process"/>
    <property type="evidence" value="ECO:0007669"/>
    <property type="project" value="UniProtKB-KW"/>
</dbReference>
<dbReference type="PRINTS" id="PR00098">
    <property type="entry name" value="CPSASE"/>
</dbReference>